<dbReference type="GO" id="GO:0006508">
    <property type="term" value="P:proteolysis"/>
    <property type="evidence" value="ECO:0007669"/>
    <property type="project" value="UniProtKB-KW"/>
</dbReference>
<dbReference type="Pfam" id="PF02902">
    <property type="entry name" value="Peptidase_C48"/>
    <property type="match status" value="1"/>
</dbReference>
<keyword evidence="2" id="KW-0645">Protease</keyword>
<evidence type="ECO:0000256" key="3">
    <source>
        <dbReference type="ARBA" id="ARBA00022801"/>
    </source>
</evidence>
<evidence type="ECO:0000259" key="4">
    <source>
        <dbReference type="Pfam" id="PF02902"/>
    </source>
</evidence>
<keyword evidence="3" id="KW-0378">Hydrolase</keyword>
<dbReference type="GeneID" id="113053957"/>
<dbReference type="Proteomes" id="UP000515129">
    <property type="component" value="Chromosome 35"/>
</dbReference>
<gene>
    <name evidence="6" type="primary">LOC113053957</name>
</gene>
<protein>
    <submittedName>
        <fullName evidence="6">Uncharacterized protein LOC113053957 isoform X1</fullName>
    </submittedName>
</protein>
<dbReference type="InterPro" id="IPR038765">
    <property type="entry name" value="Papain-like_cys_pep_sf"/>
</dbReference>
<dbReference type="AlphaFoldDB" id="A0A6P6KRL0"/>
<dbReference type="RefSeq" id="XP_026074910.1">
    <property type="nucleotide sequence ID" value="XM_026219125.1"/>
</dbReference>
<sequence>MAESTQDDSQNCTWNMDANKKQGYPQQIGGVDCGVFMLMYALHLALGAPFDFTSCDMPKIRRWWTLILLENFGVFSESADTLQEALPHREPAELSSSEELPVIRDMAEAVKWIDSNNHLLRGPVEEPLFLTMTEEEKEKALNDLSESTDSSREPFTFLFQFRDDMELVIQECHDKMGLKLNCSFDTF</sequence>
<accession>A0A6P6KRL0</accession>
<evidence type="ECO:0000313" key="6">
    <source>
        <dbReference type="RefSeq" id="XP_026074910.1"/>
    </source>
</evidence>
<dbReference type="KEGG" id="caua:113053957"/>
<reference evidence="6" key="1">
    <citation type="submission" date="2025-08" db="UniProtKB">
        <authorList>
            <consortium name="RefSeq"/>
        </authorList>
    </citation>
    <scope>IDENTIFICATION</scope>
    <source>
        <strain evidence="6">Wakin</strain>
        <tissue evidence="6">Muscle</tissue>
    </source>
</reference>
<dbReference type="Gene3D" id="3.40.395.10">
    <property type="entry name" value="Adenoviral Proteinase, Chain A"/>
    <property type="match status" value="1"/>
</dbReference>
<dbReference type="OrthoDB" id="8942373at2759"/>
<keyword evidence="5" id="KW-1185">Reference proteome</keyword>
<evidence type="ECO:0000313" key="5">
    <source>
        <dbReference type="Proteomes" id="UP000515129"/>
    </source>
</evidence>
<dbReference type="SUPFAM" id="SSF54001">
    <property type="entry name" value="Cysteine proteinases"/>
    <property type="match status" value="1"/>
</dbReference>
<name>A0A6P6KRL0_CARAU</name>
<comment type="similarity">
    <text evidence="1">Belongs to the peptidase C48 family.</text>
</comment>
<proteinExistence type="inferred from homology"/>
<dbReference type="InterPro" id="IPR003653">
    <property type="entry name" value="Peptidase_C48_C"/>
</dbReference>
<evidence type="ECO:0000256" key="2">
    <source>
        <dbReference type="ARBA" id="ARBA00022670"/>
    </source>
</evidence>
<dbReference type="GO" id="GO:0008234">
    <property type="term" value="F:cysteine-type peptidase activity"/>
    <property type="evidence" value="ECO:0007669"/>
    <property type="project" value="InterPro"/>
</dbReference>
<feature type="domain" description="Ubiquitin-like protease family profile" evidence="4">
    <location>
        <begin position="15"/>
        <end position="64"/>
    </location>
</feature>
<evidence type="ECO:0000256" key="1">
    <source>
        <dbReference type="ARBA" id="ARBA00005234"/>
    </source>
</evidence>
<organism evidence="5 6">
    <name type="scientific">Carassius auratus</name>
    <name type="common">Goldfish</name>
    <dbReference type="NCBI Taxonomy" id="7957"/>
    <lineage>
        <taxon>Eukaryota</taxon>
        <taxon>Metazoa</taxon>
        <taxon>Chordata</taxon>
        <taxon>Craniata</taxon>
        <taxon>Vertebrata</taxon>
        <taxon>Euteleostomi</taxon>
        <taxon>Actinopterygii</taxon>
        <taxon>Neopterygii</taxon>
        <taxon>Teleostei</taxon>
        <taxon>Ostariophysi</taxon>
        <taxon>Cypriniformes</taxon>
        <taxon>Cyprinidae</taxon>
        <taxon>Cyprininae</taxon>
        <taxon>Carassius</taxon>
    </lineage>
</organism>